<proteinExistence type="predicted"/>
<name>A0A484LDR7_9ASTE</name>
<dbReference type="SUPFAM" id="SSF81383">
    <property type="entry name" value="F-box domain"/>
    <property type="match status" value="1"/>
</dbReference>
<dbReference type="SUPFAM" id="SSF52047">
    <property type="entry name" value="RNI-like"/>
    <property type="match status" value="1"/>
</dbReference>
<feature type="compositionally biased region" description="Polar residues" evidence="1">
    <location>
        <begin position="1"/>
        <end position="15"/>
    </location>
</feature>
<dbReference type="Proteomes" id="UP000595140">
    <property type="component" value="Unassembled WGS sequence"/>
</dbReference>
<dbReference type="CDD" id="cd22159">
    <property type="entry name" value="F-box_AtTIR1-like"/>
    <property type="match status" value="1"/>
</dbReference>
<dbReference type="PANTHER" id="PTHR16134">
    <property type="entry name" value="F-BOX/TPR REPEAT PROTEIN POF3"/>
    <property type="match status" value="1"/>
</dbReference>
<keyword evidence="5" id="KW-1185">Reference proteome</keyword>
<feature type="domain" description="Transport inhibitor response 1" evidence="3">
    <location>
        <begin position="122"/>
        <end position="167"/>
    </location>
</feature>
<protein>
    <recommendedName>
        <fullName evidence="6">F-box domain-containing protein</fullName>
    </recommendedName>
</protein>
<dbReference type="InterPro" id="IPR036047">
    <property type="entry name" value="F-box-like_dom_sf"/>
</dbReference>
<evidence type="ECO:0000313" key="5">
    <source>
        <dbReference type="Proteomes" id="UP000595140"/>
    </source>
</evidence>
<dbReference type="Pfam" id="PF18511">
    <property type="entry name" value="F-box_5"/>
    <property type="match status" value="1"/>
</dbReference>
<dbReference type="Gene3D" id="3.80.10.10">
    <property type="entry name" value="Ribonuclease Inhibitor"/>
    <property type="match status" value="1"/>
</dbReference>
<dbReference type="OrthoDB" id="550575at2759"/>
<evidence type="ECO:0000313" key="4">
    <source>
        <dbReference type="EMBL" id="VFQ74238.1"/>
    </source>
</evidence>
<feature type="domain" description="COI1 F-box" evidence="2">
    <location>
        <begin position="62"/>
        <end position="101"/>
    </location>
</feature>
<dbReference type="InterPro" id="IPR006553">
    <property type="entry name" value="Leu-rich_rpt_Cys-con_subtyp"/>
</dbReference>
<feature type="region of interest" description="Disordered" evidence="1">
    <location>
        <begin position="1"/>
        <end position="39"/>
    </location>
</feature>
<dbReference type="GO" id="GO:0031146">
    <property type="term" value="P:SCF-dependent proteasomal ubiquitin-dependent protein catabolic process"/>
    <property type="evidence" value="ECO:0007669"/>
    <property type="project" value="TreeGrafter"/>
</dbReference>
<dbReference type="Pfam" id="PF18791">
    <property type="entry name" value="Transp_inhibit"/>
    <property type="match status" value="1"/>
</dbReference>
<sequence>MSHKTSNCSPGSSIGSDDRSEMSEDAEPSRASSSASDLSGGAAAAKSRICAAGGGDPYCTSDHVLENVLENVLCFLTDRRDRNAASLVCKSWYRIEAITRSEVFIGNCYAVSPQRVTARFSRFTSLILKGKPRFADFGLLPPDWGASLSPWITVLSGPYRALQKLHLKRMNIFNEDMKMMAQAFPNLKELVLVCCEHMGTVALAFVASGCRKLRVLDLIECIIEDDDVDWISCFPEGETCLESLMFECVVYDVNFEALESLVMRSPCLKKLKLNQLVSIKQLHRLMLRAPQLTHLGTGSFNPLEEADGDQGGGGDQEELNYASAFASCKSLVCLSGFREILPVYLPSIYPVCANLTSLNFSFANIDAEQLKAVICHCHKLQIFWVLDSICDEGLKAVAETCKDLRELRVFPTDADEDLEGPVSEVGFLAISEGCKKLQYILYFCQRMTNAAVITWSQNLPDIVVFRLCIMGRHRPDPVTGEPMDEGFAAIVRNCKKLTRLSVSGLLTDQAFSYIGQYGKSLRTLSVAFAGNSDSGLTYVLEGCSKLQKLEIRDCPFGDSAARSGLRHYYNMRFIWMSACPVSRQCCEEIARELPNLVVEVVDWNELGRSGNDFDVLYMYRSLNEPRTDAPSTVQLY</sequence>
<dbReference type="InterPro" id="IPR032675">
    <property type="entry name" value="LRR_dom_sf"/>
</dbReference>
<dbReference type="Gene3D" id="1.20.1280.50">
    <property type="match status" value="1"/>
</dbReference>
<feature type="compositionally biased region" description="Low complexity" evidence="1">
    <location>
        <begin position="29"/>
        <end position="39"/>
    </location>
</feature>
<dbReference type="PANTHER" id="PTHR16134:SF36">
    <property type="entry name" value="TRANSPORT INHIBITOR RESPONSE 1-LIKE PROTEIN"/>
    <property type="match status" value="1"/>
</dbReference>
<reference evidence="4 5" key="1">
    <citation type="submission" date="2018-04" db="EMBL/GenBank/DDBJ databases">
        <authorList>
            <person name="Vogel A."/>
        </authorList>
    </citation>
    <scope>NUCLEOTIDE SEQUENCE [LARGE SCALE GENOMIC DNA]</scope>
</reference>
<dbReference type="InterPro" id="IPR041101">
    <property type="entry name" value="Transp_inhibit"/>
</dbReference>
<dbReference type="EMBL" id="OOIL02001327">
    <property type="protein sequence ID" value="VFQ74238.1"/>
    <property type="molecule type" value="Genomic_DNA"/>
</dbReference>
<evidence type="ECO:0000256" key="1">
    <source>
        <dbReference type="SAM" id="MobiDB-lite"/>
    </source>
</evidence>
<evidence type="ECO:0000259" key="2">
    <source>
        <dbReference type="Pfam" id="PF18511"/>
    </source>
</evidence>
<evidence type="ECO:0000259" key="3">
    <source>
        <dbReference type="Pfam" id="PF18791"/>
    </source>
</evidence>
<dbReference type="SMART" id="SM00367">
    <property type="entry name" value="LRR_CC"/>
    <property type="match status" value="4"/>
</dbReference>
<dbReference type="InterPro" id="IPR041567">
    <property type="entry name" value="COI1_F-box"/>
</dbReference>
<dbReference type="AlphaFoldDB" id="A0A484LDR7"/>
<evidence type="ECO:0008006" key="6">
    <source>
        <dbReference type="Google" id="ProtNLM"/>
    </source>
</evidence>
<gene>
    <name evidence="4" type="ORF">CCAM_LOCUS16014</name>
</gene>
<accession>A0A484LDR7</accession>
<organism evidence="4 5">
    <name type="scientific">Cuscuta campestris</name>
    <dbReference type="NCBI Taxonomy" id="132261"/>
    <lineage>
        <taxon>Eukaryota</taxon>
        <taxon>Viridiplantae</taxon>
        <taxon>Streptophyta</taxon>
        <taxon>Embryophyta</taxon>
        <taxon>Tracheophyta</taxon>
        <taxon>Spermatophyta</taxon>
        <taxon>Magnoliopsida</taxon>
        <taxon>eudicotyledons</taxon>
        <taxon>Gunneridae</taxon>
        <taxon>Pentapetalae</taxon>
        <taxon>asterids</taxon>
        <taxon>lamiids</taxon>
        <taxon>Solanales</taxon>
        <taxon>Convolvulaceae</taxon>
        <taxon>Cuscuteae</taxon>
        <taxon>Cuscuta</taxon>
        <taxon>Cuscuta subgen. Grammica</taxon>
        <taxon>Cuscuta sect. Cleistogrammica</taxon>
    </lineage>
</organism>
<dbReference type="GO" id="GO:0019005">
    <property type="term" value="C:SCF ubiquitin ligase complex"/>
    <property type="evidence" value="ECO:0007669"/>
    <property type="project" value="TreeGrafter"/>
</dbReference>